<name>A0ABV0R7T8_9TELE</name>
<proteinExistence type="predicted"/>
<dbReference type="PANTHER" id="PTHR28336:SF4">
    <property type="entry name" value="DEATH DOMAIN-CONTAINING PROTEIN 1"/>
    <property type="match status" value="1"/>
</dbReference>
<reference evidence="2 3" key="1">
    <citation type="submission" date="2021-06" db="EMBL/GenBank/DDBJ databases">
        <authorList>
            <person name="Palmer J.M."/>
        </authorList>
    </citation>
    <scope>NUCLEOTIDE SEQUENCE [LARGE SCALE GENOMIC DNA]</scope>
    <source>
        <strain evidence="2 3">XC_2019</strain>
        <tissue evidence="2">Muscle</tissue>
    </source>
</reference>
<evidence type="ECO:0000313" key="3">
    <source>
        <dbReference type="Proteomes" id="UP001434883"/>
    </source>
</evidence>
<sequence length="236" mass="26785">GCFAEVKVYSLGIFAVVSCLKRETYNVSKRGLSLKLPMDPRICLNYLPGSFTVPVMAQTMVQPVDAILLAAVKSRNDAYELVVSASPLLHLTHPKSQPLRRPLTVMLPCPPNPDKREETRRNKIQEHQIRAPCNSLLPSDKVRWVKGIRNTKSSLKIENNLAFFLVLLLRWFAFYVSIRLFGAGVRANEKSNELLILLGSRDKQWTVLDKIVIRNQQNGLVSFDLIENFDRLVKIS</sequence>
<keyword evidence="3" id="KW-1185">Reference proteome</keyword>
<comment type="caution">
    <text evidence="2">The sequence shown here is derived from an EMBL/GenBank/DDBJ whole genome shotgun (WGS) entry which is preliminary data.</text>
</comment>
<dbReference type="EMBL" id="JAHRIN010034933">
    <property type="protein sequence ID" value="MEQ2203753.1"/>
    <property type="molecule type" value="Genomic_DNA"/>
</dbReference>
<keyword evidence="1" id="KW-1133">Transmembrane helix</keyword>
<keyword evidence="1" id="KW-0472">Membrane</keyword>
<evidence type="ECO:0000256" key="1">
    <source>
        <dbReference type="SAM" id="Phobius"/>
    </source>
</evidence>
<feature type="transmembrane region" description="Helical" evidence="1">
    <location>
        <begin position="161"/>
        <end position="181"/>
    </location>
</feature>
<keyword evidence="1" id="KW-0812">Transmembrane</keyword>
<organism evidence="2 3">
    <name type="scientific">Xenoophorus captivus</name>
    <dbReference type="NCBI Taxonomy" id="1517983"/>
    <lineage>
        <taxon>Eukaryota</taxon>
        <taxon>Metazoa</taxon>
        <taxon>Chordata</taxon>
        <taxon>Craniata</taxon>
        <taxon>Vertebrata</taxon>
        <taxon>Euteleostomi</taxon>
        <taxon>Actinopterygii</taxon>
        <taxon>Neopterygii</taxon>
        <taxon>Teleostei</taxon>
        <taxon>Neoteleostei</taxon>
        <taxon>Acanthomorphata</taxon>
        <taxon>Ovalentaria</taxon>
        <taxon>Atherinomorphae</taxon>
        <taxon>Cyprinodontiformes</taxon>
        <taxon>Goodeidae</taxon>
        <taxon>Xenoophorus</taxon>
    </lineage>
</organism>
<protein>
    <submittedName>
        <fullName evidence="2">Uncharacterized protein</fullName>
    </submittedName>
</protein>
<accession>A0ABV0R7T8</accession>
<evidence type="ECO:0000313" key="2">
    <source>
        <dbReference type="EMBL" id="MEQ2203753.1"/>
    </source>
</evidence>
<gene>
    <name evidence="2" type="ORF">XENOCAPTIV_003148</name>
</gene>
<feature type="non-terminal residue" evidence="2">
    <location>
        <position position="1"/>
    </location>
</feature>
<dbReference type="Proteomes" id="UP001434883">
    <property type="component" value="Unassembled WGS sequence"/>
</dbReference>
<dbReference type="Gene3D" id="2.60.220.30">
    <property type="match status" value="1"/>
</dbReference>
<dbReference type="PANTHER" id="PTHR28336">
    <property type="entry name" value="BA1-643"/>
    <property type="match status" value="1"/>
</dbReference>